<keyword evidence="1" id="KW-0472">Membrane</keyword>
<evidence type="ECO:0000313" key="3">
    <source>
        <dbReference type="Proteomes" id="UP000280842"/>
    </source>
</evidence>
<protein>
    <submittedName>
        <fullName evidence="2">Pilin/secretion family protein with methylation motif</fullName>
    </submittedName>
</protein>
<feature type="transmembrane region" description="Helical" evidence="1">
    <location>
        <begin position="12"/>
        <end position="31"/>
    </location>
</feature>
<dbReference type="EMBL" id="REFO01000013">
    <property type="protein sequence ID" value="RMA93167.1"/>
    <property type="molecule type" value="Genomic_DNA"/>
</dbReference>
<evidence type="ECO:0000256" key="1">
    <source>
        <dbReference type="SAM" id="Phobius"/>
    </source>
</evidence>
<keyword evidence="1" id="KW-1133">Transmembrane helix</keyword>
<comment type="caution">
    <text evidence="2">The sequence shown here is derived from an EMBL/GenBank/DDBJ whole genome shotgun (WGS) entry which is preliminary data.</text>
</comment>
<proteinExistence type="predicted"/>
<keyword evidence="3" id="KW-1185">Reference proteome</keyword>
<dbReference type="InterPro" id="IPR012902">
    <property type="entry name" value="N_methyl_site"/>
</dbReference>
<accession>A0A3M0B7S8</accession>
<evidence type="ECO:0000313" key="2">
    <source>
        <dbReference type="EMBL" id="RMA93167.1"/>
    </source>
</evidence>
<dbReference type="Pfam" id="PF07963">
    <property type="entry name" value="N_methyl"/>
    <property type="match status" value="1"/>
</dbReference>
<dbReference type="OrthoDB" id="14120at2"/>
<gene>
    <name evidence="2" type="ORF">CLV39_1222</name>
</gene>
<name>A0A3M0B7S8_9AQUI</name>
<dbReference type="SUPFAM" id="SSF54523">
    <property type="entry name" value="Pili subunits"/>
    <property type="match status" value="1"/>
</dbReference>
<reference evidence="2 3" key="1">
    <citation type="submission" date="2018-10" db="EMBL/GenBank/DDBJ databases">
        <title>Genomic Encyclopedia of Archaeal and Bacterial Type Strains, Phase II (KMG-II): from individual species to whole genera.</title>
        <authorList>
            <person name="Goeker M."/>
        </authorList>
    </citation>
    <scope>NUCLEOTIDE SEQUENCE [LARGE SCALE GENOMIC DNA]</scope>
    <source>
        <strain evidence="2 3">VM1</strain>
    </source>
</reference>
<dbReference type="AlphaFoldDB" id="A0A3M0B7S8"/>
<dbReference type="RefSeq" id="WP_121923339.1">
    <property type="nucleotide sequence ID" value="NZ_REFO01000013.1"/>
</dbReference>
<dbReference type="Proteomes" id="UP000280842">
    <property type="component" value="Unassembled WGS sequence"/>
</dbReference>
<sequence>MFNKKAFTLLELLIVIVLVMIVFSIGGAVFINNIKSLIFFSSDLTKESHQIGFINQLTSQLYSKYEKRDINIKIDENRISFYTGYPIFYEGFVRAEYIIEKDENNNFKKVYYEEFPYIDGNLGFEGLKKKLHR</sequence>
<dbReference type="InterPro" id="IPR045584">
    <property type="entry name" value="Pilin-like"/>
</dbReference>
<organism evidence="2 3">
    <name type="scientific">Hydrogenothermus marinus</name>
    <dbReference type="NCBI Taxonomy" id="133270"/>
    <lineage>
        <taxon>Bacteria</taxon>
        <taxon>Pseudomonadati</taxon>
        <taxon>Aquificota</taxon>
        <taxon>Aquificia</taxon>
        <taxon>Aquificales</taxon>
        <taxon>Hydrogenothermaceae</taxon>
        <taxon>Hydrogenothermus</taxon>
    </lineage>
</organism>
<keyword evidence="1" id="KW-0812">Transmembrane</keyword>